<dbReference type="InterPro" id="IPR005829">
    <property type="entry name" value="Sugar_transporter_CS"/>
</dbReference>
<sequence>MEGILTSFLQEIKVRWATKEYKDCTPYDFGNMNSATPLLPLGKTANLRSDHSRFAWSDRHSGDLRNPEKATELPGNLAEMVHKLHPSPFTVEKIDRPTDERANFEKAISLCGYGRFHYGFVLLCGMILVCVGFQNGVSAYILPSAECDLRLTSEEKGLLNVAFLLGGVLGSILWGVLSDAYGRKNLLVGSLLMDSIVMFIGSFSQSFKVLLVFRAINGFTIGCPGALVYTYVGEFHNEKRRSKSVCYLGFFWTVSWLILPGLAWILIPLPFRFEGYGILFNSWRLFLAVIAIPTFVVALIGMRYPESPEFLLSRGKPEEALKVLREIYAINTGHSQHDYPVNALLVDEKHSHKKEEPVGSLGVLSSLLTKIWQQICAITSPPLLKYSILCCTIYFANMFGYFGLGLWLPELFNRFETYYKLHPNKSVAVCELISNTEVDRPLAQAIISTINGNTSNHDLLLETIPALPVICTGSIDERVFINTLTINSVCLLGNFIAGYLSDRVGRRTMPVTTMLLAGVFGCAIYLVRSASQNLIVACLYSLCITTANIVLNSVVVDIFPTEIGAIAICLVTCFGRLGAIASNLIFGLLLDISCEVPIFLVGGIIILGGLLGFLLPLSTVTSKLDQDNRNVLA</sequence>
<dbReference type="GO" id="GO:0016020">
    <property type="term" value="C:membrane"/>
    <property type="evidence" value="ECO:0007669"/>
    <property type="project" value="UniProtKB-SubCell"/>
</dbReference>
<evidence type="ECO:0000256" key="3">
    <source>
        <dbReference type="ARBA" id="ARBA00022692"/>
    </source>
</evidence>
<accession>A0AAJ7FG21</accession>
<keyword evidence="4 6" id="KW-1133">Transmembrane helix</keyword>
<dbReference type="Gene3D" id="1.20.1250.20">
    <property type="entry name" value="MFS general substrate transporter like domains"/>
    <property type="match status" value="1"/>
</dbReference>
<dbReference type="KEGG" id="ccin:107265264"/>
<feature type="transmembrane region" description="Helical" evidence="6">
    <location>
        <begin position="479"/>
        <end position="497"/>
    </location>
</feature>
<dbReference type="PROSITE" id="PS50850">
    <property type="entry name" value="MFS"/>
    <property type="match status" value="1"/>
</dbReference>
<proteinExistence type="predicted"/>
<feature type="transmembrane region" description="Helical" evidence="6">
    <location>
        <begin position="386"/>
        <end position="408"/>
    </location>
</feature>
<evidence type="ECO:0000313" key="9">
    <source>
        <dbReference type="RefSeq" id="XP_015590033.1"/>
    </source>
</evidence>
<dbReference type="PROSITE" id="PS00217">
    <property type="entry name" value="SUGAR_TRANSPORT_2"/>
    <property type="match status" value="1"/>
</dbReference>
<dbReference type="SUPFAM" id="SSF103473">
    <property type="entry name" value="MFS general substrate transporter"/>
    <property type="match status" value="1"/>
</dbReference>
<reference evidence="9" key="1">
    <citation type="submission" date="2025-08" db="UniProtKB">
        <authorList>
            <consortium name="RefSeq"/>
        </authorList>
    </citation>
    <scope>IDENTIFICATION</scope>
</reference>
<feature type="transmembrane region" description="Helical" evidence="6">
    <location>
        <begin position="285"/>
        <end position="304"/>
    </location>
</feature>
<evidence type="ECO:0000259" key="7">
    <source>
        <dbReference type="PROSITE" id="PS50850"/>
    </source>
</evidence>
<feature type="transmembrane region" description="Helical" evidence="6">
    <location>
        <begin position="116"/>
        <end position="137"/>
    </location>
</feature>
<feature type="transmembrane region" description="Helical" evidence="6">
    <location>
        <begin position="509"/>
        <end position="527"/>
    </location>
</feature>
<evidence type="ECO:0000256" key="6">
    <source>
        <dbReference type="SAM" id="Phobius"/>
    </source>
</evidence>
<dbReference type="Pfam" id="PF07690">
    <property type="entry name" value="MFS_1"/>
    <property type="match status" value="2"/>
</dbReference>
<evidence type="ECO:0000256" key="5">
    <source>
        <dbReference type="ARBA" id="ARBA00023136"/>
    </source>
</evidence>
<protein>
    <submittedName>
        <fullName evidence="9">Synaptic vesicle glycoprotein 2C isoform X1</fullName>
    </submittedName>
</protein>
<evidence type="ECO:0000256" key="2">
    <source>
        <dbReference type="ARBA" id="ARBA00022448"/>
    </source>
</evidence>
<dbReference type="InterPro" id="IPR020846">
    <property type="entry name" value="MFS_dom"/>
</dbReference>
<organism evidence="8 9">
    <name type="scientific">Cephus cinctus</name>
    <name type="common">Wheat stem sawfly</name>
    <dbReference type="NCBI Taxonomy" id="211228"/>
    <lineage>
        <taxon>Eukaryota</taxon>
        <taxon>Metazoa</taxon>
        <taxon>Ecdysozoa</taxon>
        <taxon>Arthropoda</taxon>
        <taxon>Hexapoda</taxon>
        <taxon>Insecta</taxon>
        <taxon>Pterygota</taxon>
        <taxon>Neoptera</taxon>
        <taxon>Endopterygota</taxon>
        <taxon>Hymenoptera</taxon>
        <taxon>Cephoidea</taxon>
        <taxon>Cephidae</taxon>
        <taxon>Cephus</taxon>
    </lineage>
</organism>
<feature type="transmembrane region" description="Helical" evidence="6">
    <location>
        <begin position="157"/>
        <end position="177"/>
    </location>
</feature>
<gene>
    <name evidence="9" type="primary">LOC107265264</name>
</gene>
<feature type="transmembrane region" description="Helical" evidence="6">
    <location>
        <begin position="186"/>
        <end position="205"/>
    </location>
</feature>
<feature type="transmembrane region" description="Helical" evidence="6">
    <location>
        <begin position="596"/>
        <end position="617"/>
    </location>
</feature>
<dbReference type="GO" id="GO:0022857">
    <property type="term" value="F:transmembrane transporter activity"/>
    <property type="evidence" value="ECO:0007669"/>
    <property type="project" value="InterPro"/>
</dbReference>
<keyword evidence="2" id="KW-0813">Transport</keyword>
<feature type="transmembrane region" description="Helical" evidence="6">
    <location>
        <begin position="211"/>
        <end position="232"/>
    </location>
</feature>
<evidence type="ECO:0000256" key="4">
    <source>
        <dbReference type="ARBA" id="ARBA00022989"/>
    </source>
</evidence>
<keyword evidence="8" id="KW-1185">Reference proteome</keyword>
<name>A0AAJ7FG21_CEPCN</name>
<dbReference type="Proteomes" id="UP000694920">
    <property type="component" value="Unplaced"/>
</dbReference>
<evidence type="ECO:0000256" key="1">
    <source>
        <dbReference type="ARBA" id="ARBA00004141"/>
    </source>
</evidence>
<dbReference type="AlphaFoldDB" id="A0AAJ7FG21"/>
<keyword evidence="5 6" id="KW-0472">Membrane</keyword>
<feature type="domain" description="Major facilitator superfamily (MFS) profile" evidence="7">
    <location>
        <begin position="120"/>
        <end position="620"/>
    </location>
</feature>
<dbReference type="RefSeq" id="XP_015590033.1">
    <property type="nucleotide sequence ID" value="XM_015734547.2"/>
</dbReference>
<feature type="transmembrane region" description="Helical" evidence="6">
    <location>
        <begin position="244"/>
        <end position="265"/>
    </location>
</feature>
<dbReference type="PANTHER" id="PTHR23511:SF38">
    <property type="entry name" value="SYNAPTIC VESICLE 2-RELATED PROTEIN-LIKE PROTEIN"/>
    <property type="match status" value="1"/>
</dbReference>
<dbReference type="PROSITE" id="PS00216">
    <property type="entry name" value="SUGAR_TRANSPORT_1"/>
    <property type="match status" value="1"/>
</dbReference>
<evidence type="ECO:0000313" key="8">
    <source>
        <dbReference type="Proteomes" id="UP000694920"/>
    </source>
</evidence>
<keyword evidence="3 6" id="KW-0812">Transmembrane</keyword>
<dbReference type="InterPro" id="IPR011701">
    <property type="entry name" value="MFS"/>
</dbReference>
<dbReference type="InterPro" id="IPR036259">
    <property type="entry name" value="MFS_trans_sf"/>
</dbReference>
<dbReference type="PANTHER" id="PTHR23511">
    <property type="entry name" value="SYNAPTIC VESICLE GLYCOPROTEIN 2"/>
    <property type="match status" value="1"/>
</dbReference>
<dbReference type="GeneID" id="107265264"/>
<comment type="subcellular location">
    <subcellularLocation>
        <location evidence="1">Membrane</location>
        <topology evidence="1">Multi-pass membrane protein</topology>
    </subcellularLocation>
</comment>
<feature type="transmembrane region" description="Helical" evidence="6">
    <location>
        <begin position="563"/>
        <end position="590"/>
    </location>
</feature>
<feature type="transmembrane region" description="Helical" evidence="6">
    <location>
        <begin position="533"/>
        <end position="551"/>
    </location>
</feature>